<dbReference type="Pfam" id="PF17820">
    <property type="entry name" value="PDZ_6"/>
    <property type="match status" value="1"/>
</dbReference>
<feature type="transmembrane region" description="Helical" evidence="10">
    <location>
        <begin position="347"/>
        <end position="367"/>
    </location>
</feature>
<comment type="subcellular location">
    <subcellularLocation>
        <location evidence="2">Membrane</location>
        <topology evidence="2">Multi-pass membrane protein</topology>
    </subcellularLocation>
</comment>
<sequence>MEIVLWILGVLVLAVGIAISIGLHELGHFYPARKFGVFVGSFMIGFGPTLWSRKFGETEFGFKAIPLGGYVSLSGMYPTTANADKPGFRMFRKLVQEARDASAETITDDSRAFYRLPVLQRIIVMLGGPLMNLVIATVLFLFLFSGIGVVGATTTIGSISECVLPVTSTRTTCASGDPRAPAAEAGLKPGDRIVSINSEPISTWESGTAIIRESAGSEIGVVVERDGEHMYLAVTPIAAIRYALDSAGNPVLGTDGNPETATVGFIGIGPAVERQQQSPIVALDAMGNNIVQVGALILDLPNRMIQVWNAAFGAETRDPNGPVSVVGVGRIAGDIAAADQLQVVDRFAALVGILASLNIALFVFNLIPLLPLDGGHIAVALWQGIRNTVAKLGGKPAPGPVDSARLVPFTIVITVLLMAMSALLIYADIVKPITLGL</sequence>
<evidence type="ECO:0000256" key="7">
    <source>
        <dbReference type="ARBA" id="ARBA00022989"/>
    </source>
</evidence>
<keyword evidence="4 10" id="KW-0812">Transmembrane</keyword>
<feature type="transmembrane region" description="Helical" evidence="10">
    <location>
        <begin position="35"/>
        <end position="51"/>
    </location>
</feature>
<accession>A0A6J6F4L7</accession>
<keyword evidence="8" id="KW-0482">Metalloprotease</keyword>
<evidence type="ECO:0000256" key="3">
    <source>
        <dbReference type="ARBA" id="ARBA00022670"/>
    </source>
</evidence>
<dbReference type="PANTHER" id="PTHR42837:SF2">
    <property type="entry name" value="MEMBRANE METALLOPROTEASE ARASP2, CHLOROPLASTIC-RELATED"/>
    <property type="match status" value="1"/>
</dbReference>
<evidence type="ECO:0000259" key="11">
    <source>
        <dbReference type="SMART" id="SM00228"/>
    </source>
</evidence>
<feature type="transmembrane region" description="Helical" evidence="10">
    <location>
        <begin position="406"/>
        <end position="427"/>
    </location>
</feature>
<evidence type="ECO:0000256" key="8">
    <source>
        <dbReference type="ARBA" id="ARBA00023049"/>
    </source>
</evidence>
<evidence type="ECO:0000256" key="9">
    <source>
        <dbReference type="ARBA" id="ARBA00023136"/>
    </source>
</evidence>
<name>A0A6J6F4L7_9ZZZZ</name>
<evidence type="ECO:0000256" key="5">
    <source>
        <dbReference type="ARBA" id="ARBA00022801"/>
    </source>
</evidence>
<dbReference type="InterPro" id="IPR004387">
    <property type="entry name" value="Pept_M50_Zn"/>
</dbReference>
<dbReference type="InterPro" id="IPR036034">
    <property type="entry name" value="PDZ_sf"/>
</dbReference>
<dbReference type="InterPro" id="IPR001478">
    <property type="entry name" value="PDZ"/>
</dbReference>
<comment type="cofactor">
    <cofactor evidence="1">
        <name>Zn(2+)</name>
        <dbReference type="ChEBI" id="CHEBI:29105"/>
    </cofactor>
</comment>
<dbReference type="GO" id="GO:0016020">
    <property type="term" value="C:membrane"/>
    <property type="evidence" value="ECO:0007669"/>
    <property type="project" value="UniProtKB-SubCell"/>
</dbReference>
<evidence type="ECO:0000256" key="1">
    <source>
        <dbReference type="ARBA" id="ARBA00001947"/>
    </source>
</evidence>
<keyword evidence="3" id="KW-0645">Protease</keyword>
<keyword evidence="7 10" id="KW-1133">Transmembrane helix</keyword>
<dbReference type="AlphaFoldDB" id="A0A6J6F4L7"/>
<dbReference type="GO" id="GO:0006508">
    <property type="term" value="P:proteolysis"/>
    <property type="evidence" value="ECO:0007669"/>
    <property type="project" value="UniProtKB-KW"/>
</dbReference>
<dbReference type="EMBL" id="CAEZTZ010000049">
    <property type="protein sequence ID" value="CAB4583812.1"/>
    <property type="molecule type" value="Genomic_DNA"/>
</dbReference>
<evidence type="ECO:0000313" key="12">
    <source>
        <dbReference type="EMBL" id="CAB4583812.1"/>
    </source>
</evidence>
<gene>
    <name evidence="12" type="ORF">UFOPK1767_00501</name>
</gene>
<keyword evidence="5" id="KW-0378">Hydrolase</keyword>
<dbReference type="Pfam" id="PF02163">
    <property type="entry name" value="Peptidase_M50"/>
    <property type="match status" value="1"/>
</dbReference>
<keyword evidence="6" id="KW-0862">Zinc</keyword>
<dbReference type="InterPro" id="IPR041489">
    <property type="entry name" value="PDZ_6"/>
</dbReference>
<organism evidence="12">
    <name type="scientific">freshwater metagenome</name>
    <dbReference type="NCBI Taxonomy" id="449393"/>
    <lineage>
        <taxon>unclassified sequences</taxon>
        <taxon>metagenomes</taxon>
        <taxon>ecological metagenomes</taxon>
    </lineage>
</organism>
<evidence type="ECO:0000256" key="4">
    <source>
        <dbReference type="ARBA" id="ARBA00022692"/>
    </source>
</evidence>
<reference evidence="12" key="1">
    <citation type="submission" date="2020-05" db="EMBL/GenBank/DDBJ databases">
        <authorList>
            <person name="Chiriac C."/>
            <person name="Salcher M."/>
            <person name="Ghai R."/>
            <person name="Kavagutti S V."/>
        </authorList>
    </citation>
    <scope>NUCLEOTIDE SEQUENCE</scope>
</reference>
<dbReference type="CDD" id="cd23081">
    <property type="entry name" value="cpPDZ_EcRseP-like"/>
    <property type="match status" value="1"/>
</dbReference>
<dbReference type="GO" id="GO:0004222">
    <property type="term" value="F:metalloendopeptidase activity"/>
    <property type="evidence" value="ECO:0007669"/>
    <property type="project" value="InterPro"/>
</dbReference>
<dbReference type="SMART" id="SM00228">
    <property type="entry name" value="PDZ"/>
    <property type="match status" value="1"/>
</dbReference>
<dbReference type="PANTHER" id="PTHR42837">
    <property type="entry name" value="REGULATOR OF SIGMA-E PROTEASE RSEP"/>
    <property type="match status" value="1"/>
</dbReference>
<feature type="transmembrane region" description="Helical" evidence="10">
    <location>
        <begin position="6"/>
        <end position="23"/>
    </location>
</feature>
<dbReference type="Gene3D" id="2.30.42.10">
    <property type="match status" value="1"/>
</dbReference>
<proteinExistence type="predicted"/>
<keyword evidence="9 10" id="KW-0472">Membrane</keyword>
<evidence type="ECO:0000256" key="2">
    <source>
        <dbReference type="ARBA" id="ARBA00004141"/>
    </source>
</evidence>
<feature type="transmembrane region" description="Helical" evidence="10">
    <location>
        <begin position="122"/>
        <end position="144"/>
    </location>
</feature>
<evidence type="ECO:0000256" key="10">
    <source>
        <dbReference type="SAM" id="Phobius"/>
    </source>
</evidence>
<protein>
    <submittedName>
        <fullName evidence="12">Unannotated protein</fullName>
    </submittedName>
</protein>
<evidence type="ECO:0000256" key="6">
    <source>
        <dbReference type="ARBA" id="ARBA00022833"/>
    </source>
</evidence>
<dbReference type="InterPro" id="IPR008915">
    <property type="entry name" value="Peptidase_M50"/>
</dbReference>
<dbReference type="SUPFAM" id="SSF50156">
    <property type="entry name" value="PDZ domain-like"/>
    <property type="match status" value="1"/>
</dbReference>
<dbReference type="CDD" id="cd06163">
    <property type="entry name" value="S2P-M50_PDZ_RseP-like"/>
    <property type="match status" value="1"/>
</dbReference>
<feature type="domain" description="PDZ" evidence="11">
    <location>
        <begin position="145"/>
        <end position="227"/>
    </location>
</feature>